<evidence type="ECO:0000313" key="2">
    <source>
        <dbReference type="EMBL" id="EFL50198.1"/>
    </source>
</evidence>
<name>E1JZR3_SOLFR</name>
<comment type="caution">
    <text evidence="2">The sequence shown here is derived from an EMBL/GenBank/DDBJ whole genome shotgun (WGS) entry which is preliminary data.</text>
</comment>
<organism evidence="2 3">
    <name type="scientific">Solidesulfovibrio fructosivorans JJ]</name>
    <dbReference type="NCBI Taxonomy" id="596151"/>
    <lineage>
        <taxon>Bacteria</taxon>
        <taxon>Pseudomonadati</taxon>
        <taxon>Thermodesulfobacteriota</taxon>
        <taxon>Desulfovibrionia</taxon>
        <taxon>Desulfovibrionales</taxon>
        <taxon>Desulfovibrionaceae</taxon>
        <taxon>Solidesulfovibrio</taxon>
    </lineage>
</organism>
<proteinExistence type="predicted"/>
<protein>
    <recommendedName>
        <fullName evidence="4">Transmembrane protein</fullName>
    </recommendedName>
</protein>
<dbReference type="EMBL" id="AECZ01000024">
    <property type="protein sequence ID" value="EFL50198.1"/>
    <property type="molecule type" value="Genomic_DNA"/>
</dbReference>
<evidence type="ECO:0000256" key="1">
    <source>
        <dbReference type="SAM" id="Phobius"/>
    </source>
</evidence>
<feature type="transmembrane region" description="Helical" evidence="1">
    <location>
        <begin position="79"/>
        <end position="100"/>
    </location>
</feature>
<keyword evidence="1" id="KW-0812">Transmembrane</keyword>
<dbReference type="RefSeq" id="WP_005995395.1">
    <property type="nucleotide sequence ID" value="NZ_AECZ01000024.1"/>
</dbReference>
<dbReference type="OrthoDB" id="5472054at2"/>
<evidence type="ECO:0008006" key="4">
    <source>
        <dbReference type="Google" id="ProtNLM"/>
    </source>
</evidence>
<gene>
    <name evidence="2" type="ORF">DesfrDRAFT_3113</name>
</gene>
<keyword evidence="3" id="KW-1185">Reference proteome</keyword>
<dbReference type="eggNOG" id="COG5393">
    <property type="taxonomic scope" value="Bacteria"/>
</dbReference>
<dbReference type="STRING" id="596151.DesfrDRAFT_3113"/>
<dbReference type="Pfam" id="PF07332">
    <property type="entry name" value="Phage_holin_3_6"/>
    <property type="match status" value="1"/>
</dbReference>
<sequence>MASGLGPLDETLAAGGRLSGVCLDILADRLELLGLEAREAKVRLAQCLILACAGAALLVVGLGLVGVAVLIAVPPPWRAWVAAGIAFVCLAAGAGAFWRLRRRLSGLPRVFSQTAAELRKDRECF</sequence>
<keyword evidence="1" id="KW-0472">Membrane</keyword>
<reference evidence="2 3" key="1">
    <citation type="submission" date="2010-08" db="EMBL/GenBank/DDBJ databases">
        <title>The draft genome of Desulfovibrio fructosovorans JJ.</title>
        <authorList>
            <consortium name="US DOE Joint Genome Institute (JGI-PGF)"/>
            <person name="Lucas S."/>
            <person name="Copeland A."/>
            <person name="Lapidus A."/>
            <person name="Cheng J.-F."/>
            <person name="Bruce D."/>
            <person name="Goodwin L."/>
            <person name="Pitluck S."/>
            <person name="Land M.L."/>
            <person name="Hauser L."/>
            <person name="Chang Y.-J."/>
            <person name="Jeffries C."/>
            <person name="Wall J.D."/>
            <person name="Stahl D.A."/>
            <person name="Arkin A.P."/>
            <person name="Dehal P."/>
            <person name="Stolyar S.M."/>
            <person name="Hazen T.C."/>
            <person name="Woyke T.J."/>
        </authorList>
    </citation>
    <scope>NUCLEOTIDE SEQUENCE [LARGE SCALE GENOMIC DNA]</scope>
    <source>
        <strain evidence="2 3">JJ</strain>
    </source>
</reference>
<dbReference type="InterPro" id="IPR009937">
    <property type="entry name" value="Phage_holin_3_6"/>
</dbReference>
<dbReference type="AlphaFoldDB" id="E1JZR3"/>
<keyword evidence="1" id="KW-1133">Transmembrane helix</keyword>
<dbReference type="Proteomes" id="UP000006250">
    <property type="component" value="Unassembled WGS sequence"/>
</dbReference>
<feature type="transmembrane region" description="Helical" evidence="1">
    <location>
        <begin position="48"/>
        <end position="73"/>
    </location>
</feature>
<evidence type="ECO:0000313" key="3">
    <source>
        <dbReference type="Proteomes" id="UP000006250"/>
    </source>
</evidence>
<accession>E1JZR3</accession>